<evidence type="ECO:0000256" key="3">
    <source>
        <dbReference type="ARBA" id="ARBA00023242"/>
    </source>
</evidence>
<dbReference type="Proteomes" id="UP000677054">
    <property type="component" value="Unassembled WGS sequence"/>
</dbReference>
<dbReference type="GO" id="GO:0001682">
    <property type="term" value="P:tRNA 5'-leader removal"/>
    <property type="evidence" value="ECO:0007669"/>
    <property type="project" value="InterPro"/>
</dbReference>
<keyword evidence="5" id="KW-0472">Membrane</keyword>
<keyword evidence="5" id="KW-1133">Transmembrane helix</keyword>
<evidence type="ECO:0000256" key="4">
    <source>
        <dbReference type="SAM" id="MobiDB-lite"/>
    </source>
</evidence>
<evidence type="ECO:0000313" key="6">
    <source>
        <dbReference type="EMBL" id="CAD7246328.1"/>
    </source>
</evidence>
<dbReference type="GO" id="GO:0005655">
    <property type="term" value="C:nucleolar ribonuclease P complex"/>
    <property type="evidence" value="ECO:0007669"/>
    <property type="project" value="InterPro"/>
</dbReference>
<dbReference type="GO" id="GO:0003676">
    <property type="term" value="F:nucleic acid binding"/>
    <property type="evidence" value="ECO:0007669"/>
    <property type="project" value="InterPro"/>
</dbReference>
<evidence type="ECO:0000256" key="2">
    <source>
        <dbReference type="ARBA" id="ARBA00022694"/>
    </source>
</evidence>
<protein>
    <submittedName>
        <fullName evidence="6">Uncharacterized protein</fullName>
    </submittedName>
</protein>
<keyword evidence="3" id="KW-0539">Nucleus</keyword>
<dbReference type="Pfam" id="PF12328">
    <property type="entry name" value="Rpp20"/>
    <property type="match status" value="1"/>
</dbReference>
<dbReference type="AlphaFoldDB" id="A0A7R8XAY5"/>
<dbReference type="Gene3D" id="3.30.110.20">
    <property type="entry name" value="Alba-like domain"/>
    <property type="match status" value="1"/>
</dbReference>
<sequence>EEDVMSVVSEQKGKEPVNGAPENQKKQAYDLDPLAFTLKKRLPHRFPKRFNDIYVTRKSNFKASLFRAFYLMARVAFLPFIAPANFFCLIGIERNIPILILLELAKYKVCEKLIESGESELFIHGLGAAVNRAVNLALQLTLQYPEVLGIHCNTSTVELTDDLESHNESMEPRTQKRNNSAIHIRVYRLAHFKRE</sequence>
<dbReference type="OrthoDB" id="416729at2759"/>
<reference evidence="6" key="1">
    <citation type="submission" date="2020-11" db="EMBL/GenBank/DDBJ databases">
        <authorList>
            <person name="Tran Van P."/>
        </authorList>
    </citation>
    <scope>NUCLEOTIDE SEQUENCE</scope>
</reference>
<feature type="transmembrane region" description="Helical" evidence="5">
    <location>
        <begin position="68"/>
        <end position="92"/>
    </location>
</feature>
<keyword evidence="5" id="KW-0812">Transmembrane</keyword>
<evidence type="ECO:0000256" key="5">
    <source>
        <dbReference type="SAM" id="Phobius"/>
    </source>
</evidence>
<proteinExistence type="predicted"/>
<organism evidence="6">
    <name type="scientific">Darwinula stevensoni</name>
    <dbReference type="NCBI Taxonomy" id="69355"/>
    <lineage>
        <taxon>Eukaryota</taxon>
        <taxon>Metazoa</taxon>
        <taxon>Ecdysozoa</taxon>
        <taxon>Arthropoda</taxon>
        <taxon>Crustacea</taxon>
        <taxon>Oligostraca</taxon>
        <taxon>Ostracoda</taxon>
        <taxon>Podocopa</taxon>
        <taxon>Podocopida</taxon>
        <taxon>Darwinulocopina</taxon>
        <taxon>Darwinuloidea</taxon>
        <taxon>Darwinulidae</taxon>
        <taxon>Darwinula</taxon>
    </lineage>
</organism>
<dbReference type="EMBL" id="LR900619">
    <property type="protein sequence ID" value="CAD7246328.1"/>
    <property type="molecule type" value="Genomic_DNA"/>
</dbReference>
<feature type="non-terminal residue" evidence="6">
    <location>
        <position position="195"/>
    </location>
</feature>
<dbReference type="InterPro" id="IPR014612">
    <property type="entry name" value="Pop7/Rpp20"/>
</dbReference>
<dbReference type="PANTHER" id="PTHR15314:SF1">
    <property type="entry name" value="RIBONUCLEASE P PROTEIN SUBUNIT P20"/>
    <property type="match status" value="1"/>
</dbReference>
<keyword evidence="2" id="KW-0819">tRNA processing</keyword>
<accession>A0A7R8XAY5</accession>
<feature type="region of interest" description="Disordered" evidence="4">
    <location>
        <begin position="1"/>
        <end position="22"/>
    </location>
</feature>
<evidence type="ECO:0000256" key="1">
    <source>
        <dbReference type="ARBA" id="ARBA00004604"/>
    </source>
</evidence>
<gene>
    <name evidence="6" type="ORF">DSTB1V02_LOCUS6179</name>
</gene>
<dbReference type="InterPro" id="IPR036882">
    <property type="entry name" value="Alba-like_dom_sf"/>
</dbReference>
<dbReference type="EMBL" id="CAJPEV010001102">
    <property type="protein sequence ID" value="CAG0890739.1"/>
    <property type="molecule type" value="Genomic_DNA"/>
</dbReference>
<dbReference type="PANTHER" id="PTHR15314">
    <property type="entry name" value="RIBONUCLEASE P PROTEIN SUBUNIT P20"/>
    <property type="match status" value="1"/>
</dbReference>
<keyword evidence="7" id="KW-1185">Reference proteome</keyword>
<comment type="subcellular location">
    <subcellularLocation>
        <location evidence="1">Nucleus</location>
        <location evidence="1">Nucleolus</location>
    </subcellularLocation>
</comment>
<dbReference type="GO" id="GO:0000172">
    <property type="term" value="C:ribonuclease MRP complex"/>
    <property type="evidence" value="ECO:0007669"/>
    <property type="project" value="InterPro"/>
</dbReference>
<name>A0A7R8XAY5_9CRUS</name>
<dbReference type="SUPFAM" id="SSF82704">
    <property type="entry name" value="AlbA-like"/>
    <property type="match status" value="1"/>
</dbReference>
<evidence type="ECO:0000313" key="7">
    <source>
        <dbReference type="Proteomes" id="UP000677054"/>
    </source>
</evidence>